<sequence length="527" mass="62359">MESFLPKESQNSYLCSDCSSKLKTDPIGWLNHMQEFSLDMLSYNFLELLGEYQKILLDHKRFGKFDLQKAKYMITRYEHIFSAHTLDFLNDYIKSSEISELEKFKWSLTRDLVLEYKAQFLLFEDVFNIQYKKHMMSVPLEGKQSVPVSKALSMIFDQNNPDSHVIMQSYIREMDKLNPIYLKIINKYQSQAQLYGYASFLDLMKDNHQMDLDRIYSKTREFLKSSFTTYQEKLTSLSKPYLGKTWNEVSYADMWKLFSGFWLPHQPITGEKMVSFFNKTCNHLGYQFEGNSLIEIDLDSRSGKLGNSYCGFPLGEKNKKIVLVVYPYFHHNDLSTFHHESGHAIHLSNISPSLSPLFRAIGDFAVAETPAYLFQKLLHKPSYIEDILSYSYEHAQKFAQYYSFIHLYKQRKLCSQFIFLYNIFQNSWQLTPTQFEKIFYDAEQQYKLDFGFERKCYDFVHMVEEKPFIAAHYLRAENASSIIESRLTSKFGLKWWNSENAGKFLQERYFSHGFGKSLEFLLQNFMK</sequence>
<organism evidence="1 2">
    <name type="scientific">Candidatus Lokiarchaeum ossiferum</name>
    <dbReference type="NCBI Taxonomy" id="2951803"/>
    <lineage>
        <taxon>Archaea</taxon>
        <taxon>Promethearchaeati</taxon>
        <taxon>Promethearchaeota</taxon>
        <taxon>Promethearchaeia</taxon>
        <taxon>Promethearchaeales</taxon>
        <taxon>Promethearchaeaceae</taxon>
        <taxon>Candidatus Lokiarchaeum</taxon>
    </lineage>
</organism>
<gene>
    <name evidence="1" type="ORF">NEF87_003798</name>
</gene>
<keyword evidence="2" id="KW-1185">Reference proteome</keyword>
<name>A0ABY6HVG3_9ARCH</name>
<dbReference type="Gene3D" id="1.10.1370.30">
    <property type="match status" value="1"/>
</dbReference>
<dbReference type="SUPFAM" id="SSF55486">
    <property type="entry name" value="Metalloproteases ('zincins'), catalytic domain"/>
    <property type="match status" value="1"/>
</dbReference>
<proteinExistence type="predicted"/>
<evidence type="ECO:0000313" key="1">
    <source>
        <dbReference type="EMBL" id="UYP47513.1"/>
    </source>
</evidence>
<accession>A0ABY6HVG3</accession>
<evidence type="ECO:0008006" key="3">
    <source>
        <dbReference type="Google" id="ProtNLM"/>
    </source>
</evidence>
<protein>
    <recommendedName>
        <fullName evidence="3">Peptidase M3A/M3B catalytic domain-containing protein</fullName>
    </recommendedName>
</protein>
<dbReference type="Proteomes" id="UP001208689">
    <property type="component" value="Chromosome"/>
</dbReference>
<dbReference type="EMBL" id="CP104013">
    <property type="protein sequence ID" value="UYP47513.1"/>
    <property type="molecule type" value="Genomic_DNA"/>
</dbReference>
<reference evidence="1" key="1">
    <citation type="submission" date="2022-09" db="EMBL/GenBank/DDBJ databases">
        <title>Actin cytoskeleton and complex cell architecture in an #Asgard archaeon.</title>
        <authorList>
            <person name="Ponce Toledo R.I."/>
            <person name="Schleper C."/>
            <person name="Rodrigues Oliveira T."/>
            <person name="Wollweber F."/>
            <person name="Xu J."/>
            <person name="Rittmann S."/>
            <person name="Klingl A."/>
            <person name="Pilhofer M."/>
        </authorList>
    </citation>
    <scope>NUCLEOTIDE SEQUENCE</scope>
    <source>
        <strain evidence="1">B-35</strain>
    </source>
</reference>
<evidence type="ECO:0000313" key="2">
    <source>
        <dbReference type="Proteomes" id="UP001208689"/>
    </source>
</evidence>